<dbReference type="RefSeq" id="WP_143919257.1">
    <property type="nucleotide sequence ID" value="NZ_CANMIK010000082.1"/>
</dbReference>
<dbReference type="AlphaFoldDB" id="A0A554VA09"/>
<organism evidence="1 2">
    <name type="scientific">Aquimarina algiphila</name>
    <dbReference type="NCBI Taxonomy" id="2047982"/>
    <lineage>
        <taxon>Bacteria</taxon>
        <taxon>Pseudomonadati</taxon>
        <taxon>Bacteroidota</taxon>
        <taxon>Flavobacteriia</taxon>
        <taxon>Flavobacteriales</taxon>
        <taxon>Flavobacteriaceae</taxon>
        <taxon>Aquimarina</taxon>
    </lineage>
</organism>
<dbReference type="EMBL" id="VLNR01000168">
    <property type="protein sequence ID" value="TSE02435.1"/>
    <property type="molecule type" value="Genomic_DNA"/>
</dbReference>
<dbReference type="Proteomes" id="UP000318833">
    <property type="component" value="Unassembled WGS sequence"/>
</dbReference>
<dbReference type="OrthoDB" id="1440174at2"/>
<gene>
    <name evidence="1" type="ORF">FOF46_30875</name>
</gene>
<proteinExistence type="predicted"/>
<comment type="caution">
    <text evidence="1">The sequence shown here is derived from an EMBL/GenBank/DDBJ whole genome shotgun (WGS) entry which is preliminary data.</text>
</comment>
<evidence type="ECO:0000313" key="1">
    <source>
        <dbReference type="EMBL" id="TSE02435.1"/>
    </source>
</evidence>
<evidence type="ECO:0000313" key="2">
    <source>
        <dbReference type="Proteomes" id="UP000318833"/>
    </source>
</evidence>
<keyword evidence="2" id="KW-1185">Reference proteome</keyword>
<protein>
    <submittedName>
        <fullName evidence="1">Uncharacterized protein</fullName>
    </submittedName>
</protein>
<name>A0A554VA09_9FLAO</name>
<accession>A0A554VA09</accession>
<sequence>MPLSAQQKTIRDKEAKIGAHAARLATRYLHKNINRAFDVKNRGGVFQGKKIKPMLRASKVRPKLGEYVLLGLDTTSNKYAFIHHYGFKGKRDGSFVRFSNSRFSKEFTNRDAHILNVRDRSIFKDVYKSSGALTYLAEHLAETRSESFQAKFNNLIVKLTQDE</sequence>
<reference evidence="1 2" key="1">
    <citation type="submission" date="2019-07" db="EMBL/GenBank/DDBJ databases">
        <title>The draft genome sequence of Aquimarina algiphila M91.</title>
        <authorList>
            <person name="Meng X."/>
        </authorList>
    </citation>
    <scope>NUCLEOTIDE SEQUENCE [LARGE SCALE GENOMIC DNA]</scope>
    <source>
        <strain evidence="1 2">M91</strain>
    </source>
</reference>